<proteinExistence type="predicted"/>
<sequence>MVGREQVERFCSLTERAGLESVRIGDEVWVLASASVPCVLRPSGEKQYRLWALERQARGEEIDEYMEPAIDLSIPERARLAEILCHQPKDLSDEQMFQRRIEAIDLYMALRGFIKPEVEFELASDPLSDPFPLLMNENQCPECFGDELLTLGERAFRYSLPTKRNDHFDDHHLEAKERAEQLGQLIICKHEKCKDVKLYTVDHFRNHVESVHTIALRTSDQVQQRRARKLKLRRSRNSG</sequence>
<reference evidence="1" key="2">
    <citation type="submission" date="2023-06" db="EMBL/GenBank/DDBJ databases">
        <authorList>
            <consortium name="Lawrence Berkeley National Laboratory"/>
            <person name="Haridas S."/>
            <person name="Hensen N."/>
            <person name="Bonometti L."/>
            <person name="Westerberg I."/>
            <person name="Brannstrom I.O."/>
            <person name="Guillou S."/>
            <person name="Cros-Aarteil S."/>
            <person name="Calhoun S."/>
            <person name="Kuo A."/>
            <person name="Mondo S."/>
            <person name="Pangilinan J."/>
            <person name="Riley R."/>
            <person name="LaButti K."/>
            <person name="Andreopoulos B."/>
            <person name="Lipzen A."/>
            <person name="Chen C."/>
            <person name="Yanf M."/>
            <person name="Daum C."/>
            <person name="Ng V."/>
            <person name="Clum A."/>
            <person name="Steindorff A."/>
            <person name="Ohm R."/>
            <person name="Martin F."/>
            <person name="Silar P."/>
            <person name="Natvig D."/>
            <person name="Lalanne C."/>
            <person name="Gautier V."/>
            <person name="Ament-velasquez S.L."/>
            <person name="Kruys A."/>
            <person name="Hutchinson M.I."/>
            <person name="Powell A.J."/>
            <person name="Barry K."/>
            <person name="Miller A.N."/>
            <person name="Grigoriev I.V."/>
            <person name="Debuchy R."/>
            <person name="Gladieux P."/>
            <person name="Thoren M.H."/>
            <person name="Johannesson H."/>
        </authorList>
    </citation>
    <scope>NUCLEOTIDE SEQUENCE</scope>
    <source>
        <strain evidence="1">CBS 232.78</strain>
    </source>
</reference>
<dbReference type="PANTHER" id="PTHR37535:SF4">
    <property type="entry name" value="FLUG DOMAIN-CONTAINING PROTEIN"/>
    <property type="match status" value="1"/>
</dbReference>
<organism evidence="1 2">
    <name type="scientific">Podospora didyma</name>
    <dbReference type="NCBI Taxonomy" id="330526"/>
    <lineage>
        <taxon>Eukaryota</taxon>
        <taxon>Fungi</taxon>
        <taxon>Dikarya</taxon>
        <taxon>Ascomycota</taxon>
        <taxon>Pezizomycotina</taxon>
        <taxon>Sordariomycetes</taxon>
        <taxon>Sordariomycetidae</taxon>
        <taxon>Sordariales</taxon>
        <taxon>Podosporaceae</taxon>
        <taxon>Podospora</taxon>
    </lineage>
</organism>
<reference evidence="1" key="1">
    <citation type="journal article" date="2023" name="Mol. Phylogenet. Evol.">
        <title>Genome-scale phylogeny and comparative genomics of the fungal order Sordariales.</title>
        <authorList>
            <person name="Hensen N."/>
            <person name="Bonometti L."/>
            <person name="Westerberg I."/>
            <person name="Brannstrom I.O."/>
            <person name="Guillou S."/>
            <person name="Cros-Aarteil S."/>
            <person name="Calhoun S."/>
            <person name="Haridas S."/>
            <person name="Kuo A."/>
            <person name="Mondo S."/>
            <person name="Pangilinan J."/>
            <person name="Riley R."/>
            <person name="LaButti K."/>
            <person name="Andreopoulos B."/>
            <person name="Lipzen A."/>
            <person name="Chen C."/>
            <person name="Yan M."/>
            <person name="Daum C."/>
            <person name="Ng V."/>
            <person name="Clum A."/>
            <person name="Steindorff A."/>
            <person name="Ohm R.A."/>
            <person name="Martin F."/>
            <person name="Silar P."/>
            <person name="Natvig D.O."/>
            <person name="Lalanne C."/>
            <person name="Gautier V."/>
            <person name="Ament-Velasquez S.L."/>
            <person name="Kruys A."/>
            <person name="Hutchinson M.I."/>
            <person name="Powell A.J."/>
            <person name="Barry K."/>
            <person name="Miller A.N."/>
            <person name="Grigoriev I.V."/>
            <person name="Debuchy R."/>
            <person name="Gladieux P."/>
            <person name="Hiltunen Thoren M."/>
            <person name="Johannesson H."/>
        </authorList>
    </citation>
    <scope>NUCLEOTIDE SEQUENCE</scope>
    <source>
        <strain evidence="1">CBS 232.78</strain>
    </source>
</reference>
<name>A0AAE0NR67_9PEZI</name>
<keyword evidence="2" id="KW-1185">Reference proteome</keyword>
<gene>
    <name evidence="1" type="ORF">B0H63DRAFT_510640</name>
</gene>
<dbReference type="EMBL" id="JAULSW010000004">
    <property type="protein sequence ID" value="KAK3385980.1"/>
    <property type="molecule type" value="Genomic_DNA"/>
</dbReference>
<comment type="caution">
    <text evidence="1">The sequence shown here is derived from an EMBL/GenBank/DDBJ whole genome shotgun (WGS) entry which is preliminary data.</text>
</comment>
<dbReference type="Proteomes" id="UP001285441">
    <property type="component" value="Unassembled WGS sequence"/>
</dbReference>
<evidence type="ECO:0000313" key="2">
    <source>
        <dbReference type="Proteomes" id="UP001285441"/>
    </source>
</evidence>
<protein>
    <submittedName>
        <fullName evidence="1">Uncharacterized protein</fullName>
    </submittedName>
</protein>
<dbReference type="PANTHER" id="PTHR37535">
    <property type="entry name" value="FLUG DOMAIN PROTEIN"/>
    <property type="match status" value="1"/>
</dbReference>
<evidence type="ECO:0000313" key="1">
    <source>
        <dbReference type="EMBL" id="KAK3385980.1"/>
    </source>
</evidence>
<dbReference type="AlphaFoldDB" id="A0AAE0NR67"/>
<accession>A0AAE0NR67</accession>